<keyword evidence="2" id="KW-0444">Lipid biosynthesis</keyword>
<keyword evidence="10" id="KW-0732">Signal</keyword>
<protein>
    <recommendedName>
        <fullName evidence="12">Protein-S-isoprenylcysteine O-methyltransferase</fullName>
    </recommendedName>
</protein>
<feature type="transmembrane region" description="Helical" evidence="9">
    <location>
        <begin position="123"/>
        <end position="140"/>
    </location>
</feature>
<gene>
    <name evidence="11" type="ORF">CDEB00056_LOCUS24364</name>
</gene>
<name>A0A7S3VGN4_9STRA</name>
<dbReference type="GO" id="GO:0004671">
    <property type="term" value="F:protein C-terminal S-isoprenylcysteine carboxyl O-methyltransferase activity"/>
    <property type="evidence" value="ECO:0007669"/>
    <property type="project" value="TreeGrafter"/>
</dbReference>
<evidence type="ECO:0000256" key="3">
    <source>
        <dbReference type="ARBA" id="ARBA00022692"/>
    </source>
</evidence>
<organism evidence="11">
    <name type="scientific">Chaetoceros debilis</name>
    <dbReference type="NCBI Taxonomy" id="122233"/>
    <lineage>
        <taxon>Eukaryota</taxon>
        <taxon>Sar</taxon>
        <taxon>Stramenopiles</taxon>
        <taxon>Ochrophyta</taxon>
        <taxon>Bacillariophyta</taxon>
        <taxon>Coscinodiscophyceae</taxon>
        <taxon>Chaetocerotophycidae</taxon>
        <taxon>Chaetocerotales</taxon>
        <taxon>Chaetocerotaceae</taxon>
        <taxon>Chaetoceros</taxon>
    </lineage>
</organism>
<evidence type="ECO:0008006" key="12">
    <source>
        <dbReference type="Google" id="ProtNLM"/>
    </source>
</evidence>
<comment type="subcellular location">
    <subcellularLocation>
        <location evidence="1">Endomembrane system</location>
        <topology evidence="1">Multi-pass membrane protein</topology>
    </subcellularLocation>
</comment>
<feature type="signal peptide" evidence="10">
    <location>
        <begin position="1"/>
        <end position="18"/>
    </location>
</feature>
<keyword evidence="4 9" id="KW-1133">Transmembrane helix</keyword>
<evidence type="ECO:0000256" key="5">
    <source>
        <dbReference type="ARBA" id="ARBA00023098"/>
    </source>
</evidence>
<dbReference type="PANTHER" id="PTHR12714:SF26">
    <property type="entry name" value="ISOPRENYLCYSTEINE CARBOXYLMETHYLTRANSFERASE FAMILY PROTEIN"/>
    <property type="match status" value="1"/>
</dbReference>
<keyword evidence="5" id="KW-0443">Lipid metabolism</keyword>
<dbReference type="InterPro" id="IPR007318">
    <property type="entry name" value="Phopholipid_MeTrfase"/>
</dbReference>
<dbReference type="GO" id="GO:0006656">
    <property type="term" value="P:phosphatidylcholine biosynthetic process"/>
    <property type="evidence" value="ECO:0007669"/>
    <property type="project" value="UniProtKB-UniPathway"/>
</dbReference>
<evidence type="ECO:0000256" key="1">
    <source>
        <dbReference type="ARBA" id="ARBA00004127"/>
    </source>
</evidence>
<evidence type="ECO:0000313" key="11">
    <source>
        <dbReference type="EMBL" id="CAE0479510.1"/>
    </source>
</evidence>
<evidence type="ECO:0000256" key="9">
    <source>
        <dbReference type="SAM" id="Phobius"/>
    </source>
</evidence>
<sequence length="281" mass="30815">MNIRYLLACLTTCSQAAAFSSSPLFRQHTSGLRSTTVQNKGRVLLFGRIATNDRKDQKLTNLHLSTNGNDDEEKKRAAIDVTTSKVQSDANANSQNILNEIAPIVTKIKDNLLSGDFGSRGEAYFAAQVVLILCILYGSIPLLGDLVTFLLGPCTILVGIVVTALGIRDLGTNLSPWPKVPENTQLVTDGIYGELRHPIYAGLLYCCLGISMWTGSAMRVLLTVVLWQLLERKCDYEETTLVKKFRGYRNYTAKVSGKFVPEKILSAMSPFTDGKNSSWGG</sequence>
<dbReference type="AlphaFoldDB" id="A0A7S3VGN4"/>
<reference evidence="11" key="1">
    <citation type="submission" date="2021-01" db="EMBL/GenBank/DDBJ databases">
        <authorList>
            <person name="Corre E."/>
            <person name="Pelletier E."/>
            <person name="Niang G."/>
            <person name="Scheremetjew M."/>
            <person name="Finn R."/>
            <person name="Kale V."/>
            <person name="Holt S."/>
            <person name="Cochrane G."/>
            <person name="Meng A."/>
            <person name="Brown T."/>
            <person name="Cohen L."/>
        </authorList>
    </citation>
    <scope>NUCLEOTIDE SEQUENCE</scope>
    <source>
        <strain evidence="11">MM31A-1</strain>
    </source>
</reference>
<evidence type="ECO:0000256" key="10">
    <source>
        <dbReference type="SAM" id="SignalP"/>
    </source>
</evidence>
<dbReference type="GO" id="GO:0005783">
    <property type="term" value="C:endoplasmic reticulum"/>
    <property type="evidence" value="ECO:0007669"/>
    <property type="project" value="TreeGrafter"/>
</dbReference>
<evidence type="ECO:0000256" key="6">
    <source>
        <dbReference type="ARBA" id="ARBA00023136"/>
    </source>
</evidence>
<evidence type="ECO:0000256" key="7">
    <source>
        <dbReference type="ARBA" id="ARBA00023209"/>
    </source>
</evidence>
<evidence type="ECO:0000256" key="8">
    <source>
        <dbReference type="ARBA" id="ARBA00023264"/>
    </source>
</evidence>
<accession>A0A7S3VGN4</accession>
<evidence type="ECO:0000256" key="4">
    <source>
        <dbReference type="ARBA" id="ARBA00022989"/>
    </source>
</evidence>
<dbReference type="Pfam" id="PF04191">
    <property type="entry name" value="PEMT"/>
    <property type="match status" value="1"/>
</dbReference>
<feature type="transmembrane region" description="Helical" evidence="9">
    <location>
        <begin position="199"/>
        <end position="222"/>
    </location>
</feature>
<keyword evidence="3 9" id="KW-0812">Transmembrane</keyword>
<keyword evidence="8" id="KW-1208">Phospholipid metabolism</keyword>
<dbReference type="UniPathway" id="UPA00753"/>
<keyword evidence="7" id="KW-0594">Phospholipid biosynthesis</keyword>
<dbReference type="PANTHER" id="PTHR12714">
    <property type="entry name" value="PROTEIN-S ISOPRENYLCYSTEINE O-METHYLTRANSFERASE"/>
    <property type="match status" value="1"/>
</dbReference>
<dbReference type="EMBL" id="HBIO01031773">
    <property type="protein sequence ID" value="CAE0479510.1"/>
    <property type="molecule type" value="Transcribed_RNA"/>
</dbReference>
<keyword evidence="6 9" id="KW-0472">Membrane</keyword>
<feature type="chain" id="PRO_5031061523" description="Protein-S-isoprenylcysteine O-methyltransferase" evidence="10">
    <location>
        <begin position="19"/>
        <end position="281"/>
    </location>
</feature>
<proteinExistence type="predicted"/>
<evidence type="ECO:0000256" key="2">
    <source>
        <dbReference type="ARBA" id="ARBA00022516"/>
    </source>
</evidence>
<dbReference type="Gene3D" id="1.20.120.1630">
    <property type="match status" value="1"/>
</dbReference>
<feature type="transmembrane region" description="Helical" evidence="9">
    <location>
        <begin position="147"/>
        <end position="167"/>
    </location>
</feature>